<evidence type="ECO:0000313" key="1">
    <source>
        <dbReference type="EMBL" id="RAH42317.1"/>
    </source>
</evidence>
<sequence length="442" mass="49367">MDNKSFRVIIIGGGPVGLYLAHTLALAQIDYILLERQASVLNKNGHLIFIWPQTVRLLDQIGVHEQLREVAIPLHAKKRIDGITGGVMTNSHFWESMEENHGYAFLPLLRPDLVRILYGNLPDKETRVRTSAEVVDIQTTANGVRVYLHDQTVLRGAIVIGADGVHNRTRSLMQTLLRRATGAAVDIDPMVAHFHGIFGRASNKDLGIEQAVLLESRGSGSVIQCTATRETVHFVTLTPLPVAAAGRRGHQATLQKMEAHAALLADIAVCPGVQFGDIWRRSDKNTARKLNQKKGFLTCWHHDRIVLVGDAVHKGTSVNGLGLTYSLHSAAALANKLQHLLATSPTNPSTVLLDGTFRRYQRTREAEAKQIWCNGRAIIRQVTAVSWMAWFWDHYILPWVDIERFGWGLLISLLLIRHGHTLLYIPFEGRQGSVRWTRQPKL</sequence>
<keyword evidence="2" id="KW-1185">Reference proteome</keyword>
<reference evidence="1" key="1">
    <citation type="submission" date="2018-02" db="EMBL/GenBank/DDBJ databases">
        <title>The genomes of Aspergillus section Nigri reveals drivers in fungal speciation.</title>
        <authorList>
            <consortium name="DOE Joint Genome Institute"/>
            <person name="Vesth T.C."/>
            <person name="Nybo J."/>
            <person name="Theobald S."/>
            <person name="Brandl J."/>
            <person name="Frisvad J.C."/>
            <person name="Nielsen K.F."/>
            <person name="Lyhne E.K."/>
            <person name="Kogle M.E."/>
            <person name="Kuo A."/>
            <person name="Riley R."/>
            <person name="Clum A."/>
            <person name="Nolan M."/>
            <person name="Lipzen A."/>
            <person name="Salamov A."/>
            <person name="Henrissat B."/>
            <person name="Wiebenga A."/>
            <person name="De vries R.P."/>
            <person name="Grigoriev I.V."/>
            <person name="Mortensen U.H."/>
            <person name="Andersen M.R."/>
            <person name="Baker S.E."/>
        </authorList>
    </citation>
    <scope>NUCLEOTIDE SEQUENCE</scope>
    <source>
        <strain evidence="1">CBS 621.78</strain>
    </source>
</reference>
<dbReference type="EMBL" id="KZ825375">
    <property type="protein sequence ID" value="RAH42317.1"/>
    <property type="molecule type" value="Genomic_DNA"/>
</dbReference>
<name>A0ACD1FZE2_9EURO</name>
<protein>
    <submittedName>
        <fullName evidence="1">FAD/NAD(P)-binding domain-containing protein</fullName>
    </submittedName>
</protein>
<dbReference type="Proteomes" id="UP000249057">
    <property type="component" value="Unassembled WGS sequence"/>
</dbReference>
<accession>A0ACD1FZE2</accession>
<organism evidence="1 2">
    <name type="scientific">Aspergillus brunneoviolaceus CBS 621.78</name>
    <dbReference type="NCBI Taxonomy" id="1450534"/>
    <lineage>
        <taxon>Eukaryota</taxon>
        <taxon>Fungi</taxon>
        <taxon>Dikarya</taxon>
        <taxon>Ascomycota</taxon>
        <taxon>Pezizomycotina</taxon>
        <taxon>Eurotiomycetes</taxon>
        <taxon>Eurotiomycetidae</taxon>
        <taxon>Eurotiales</taxon>
        <taxon>Aspergillaceae</taxon>
        <taxon>Aspergillus</taxon>
        <taxon>Aspergillus subgen. Circumdati</taxon>
    </lineage>
</organism>
<evidence type="ECO:0000313" key="2">
    <source>
        <dbReference type="Proteomes" id="UP000249057"/>
    </source>
</evidence>
<gene>
    <name evidence="1" type="ORF">BO95DRAFT_396428</name>
</gene>
<proteinExistence type="predicted"/>